<proteinExistence type="predicted"/>
<comment type="caution">
    <text evidence="2">The sequence shown here is derived from an EMBL/GenBank/DDBJ whole genome shotgun (WGS) entry which is preliminary data.</text>
</comment>
<gene>
    <name evidence="2" type="ORF">EVOR1521_LOCUS29886</name>
</gene>
<sequence length="454" mass="51628">MSEPRIWGRRRWLWALPVFLTSVEAAAEQKRSVSGVSGQRFSGEVLREVPKEELRFAGIRRSDLKALKQERRCERWIVVTSIFQPSPATRKLGEMTRQGWCYVVVADKNGPKDYDDVEGVVYLTVERQRALHFHIMDHLPWRHFGRKNVGFLYAIAHGARIIYDTDDDNRLKEARIPILGFGDGASSPDGLSINVSRPLFEEPGTLQKTKPGLLNPYPSFRPSCGHIWPRGFPLDFVQAAATFDRSLAPAQLSRPPAVQQFLADEDPDVDAIFRLTRPLPCTFQGQAPELPAAMAIPPQYFTPYNAQATVHLYESFWGLLLPVTVHGRVSDIWRAYLTQKLLWDVGQVVSFVPPHVVHDRVAHDYLKDFQSEGDLQLKSTALVTFLAHWSSDAPTLVERIEQLWGALYARGFVELEDLRLAQAWIRDLISVGYDFPELELGKIMWVEADSRSEL</sequence>
<organism evidence="2 3">
    <name type="scientific">Effrenium voratum</name>
    <dbReference type="NCBI Taxonomy" id="2562239"/>
    <lineage>
        <taxon>Eukaryota</taxon>
        <taxon>Sar</taxon>
        <taxon>Alveolata</taxon>
        <taxon>Dinophyceae</taxon>
        <taxon>Suessiales</taxon>
        <taxon>Symbiodiniaceae</taxon>
        <taxon>Effrenium</taxon>
    </lineage>
</organism>
<dbReference type="Proteomes" id="UP001178507">
    <property type="component" value="Unassembled WGS sequence"/>
</dbReference>
<reference evidence="2" key="1">
    <citation type="submission" date="2023-08" db="EMBL/GenBank/DDBJ databases">
        <authorList>
            <person name="Chen Y."/>
            <person name="Shah S."/>
            <person name="Dougan E. K."/>
            <person name="Thang M."/>
            <person name="Chan C."/>
        </authorList>
    </citation>
    <scope>NUCLEOTIDE SEQUENCE</scope>
</reference>
<protein>
    <recommendedName>
        <fullName evidence="4">DUF288 domain-containing protein</fullName>
    </recommendedName>
</protein>
<feature type="signal peptide" evidence="1">
    <location>
        <begin position="1"/>
        <end position="25"/>
    </location>
</feature>
<keyword evidence="3" id="KW-1185">Reference proteome</keyword>
<evidence type="ECO:0000313" key="3">
    <source>
        <dbReference type="Proteomes" id="UP001178507"/>
    </source>
</evidence>
<dbReference type="AlphaFoldDB" id="A0AA36JNX1"/>
<name>A0AA36JNX1_9DINO</name>
<evidence type="ECO:0000256" key="1">
    <source>
        <dbReference type="SAM" id="SignalP"/>
    </source>
</evidence>
<feature type="chain" id="PRO_5041463052" description="DUF288 domain-containing protein" evidence="1">
    <location>
        <begin position="26"/>
        <end position="454"/>
    </location>
</feature>
<dbReference type="PANTHER" id="PTHR31362:SF0">
    <property type="entry name" value="EXOSTOSIN DOMAIN-CONTAINING PROTEIN-RELATED"/>
    <property type="match status" value="1"/>
</dbReference>
<dbReference type="EMBL" id="CAUJNA010003723">
    <property type="protein sequence ID" value="CAJ1408489.1"/>
    <property type="molecule type" value="Genomic_DNA"/>
</dbReference>
<evidence type="ECO:0008006" key="4">
    <source>
        <dbReference type="Google" id="ProtNLM"/>
    </source>
</evidence>
<evidence type="ECO:0000313" key="2">
    <source>
        <dbReference type="EMBL" id="CAJ1408489.1"/>
    </source>
</evidence>
<keyword evidence="1" id="KW-0732">Signal</keyword>
<dbReference type="Pfam" id="PF03385">
    <property type="entry name" value="STELLO"/>
    <property type="match status" value="1"/>
</dbReference>
<dbReference type="InterPro" id="IPR005049">
    <property type="entry name" value="STL-like"/>
</dbReference>
<dbReference type="PANTHER" id="PTHR31362">
    <property type="entry name" value="GLYCOSYLTRANSFERASE STELLO1-RELATED"/>
    <property type="match status" value="1"/>
</dbReference>
<accession>A0AA36JNX1</accession>